<feature type="compositionally biased region" description="Basic residues" evidence="1">
    <location>
        <begin position="160"/>
        <end position="175"/>
    </location>
</feature>
<gene>
    <name evidence="2" type="ORF">DdX_03608</name>
</gene>
<dbReference type="EMBL" id="JAKKPZ010000003">
    <property type="protein sequence ID" value="KAI1723448.1"/>
    <property type="molecule type" value="Genomic_DNA"/>
</dbReference>
<feature type="region of interest" description="Disordered" evidence="1">
    <location>
        <begin position="121"/>
        <end position="295"/>
    </location>
</feature>
<feature type="compositionally biased region" description="Low complexity" evidence="1">
    <location>
        <begin position="31"/>
        <end position="44"/>
    </location>
</feature>
<keyword evidence="3" id="KW-1185">Reference proteome</keyword>
<feature type="compositionally biased region" description="Basic and acidic residues" evidence="1">
    <location>
        <begin position="184"/>
        <end position="193"/>
    </location>
</feature>
<feature type="compositionally biased region" description="Basic and acidic residues" evidence="1">
    <location>
        <begin position="261"/>
        <end position="273"/>
    </location>
</feature>
<feature type="compositionally biased region" description="Basic and acidic residues" evidence="1">
    <location>
        <begin position="137"/>
        <end position="159"/>
    </location>
</feature>
<accession>A0AAD4NFF9</accession>
<protein>
    <submittedName>
        <fullName evidence="2">Uncharacterized protein</fullName>
    </submittedName>
</protein>
<name>A0AAD4NFF9_9BILA</name>
<comment type="caution">
    <text evidence="2">The sequence shown here is derived from an EMBL/GenBank/DDBJ whole genome shotgun (WGS) entry which is preliminary data.</text>
</comment>
<evidence type="ECO:0000313" key="2">
    <source>
        <dbReference type="EMBL" id="KAI1723448.1"/>
    </source>
</evidence>
<feature type="compositionally biased region" description="Polar residues" evidence="1">
    <location>
        <begin position="248"/>
        <end position="260"/>
    </location>
</feature>
<sequence length="295" mass="32791">MFEIYLLSGCHRKKNKKSAKEVTCRSGTSNAGAAPVGNNVAPAAQDKPSPLTPESIPFDELTSNNHAGHTEAVGDMTYEVNTVDPQEGRYLQPKKLTPKELRARAIAYTERIKKQQLEDALKGVPVMKETDESVELQSKHEVKEDLNLTQKSEDDPEQKKMRHSSKSQKSTKQKKQIPVTTEEYSCKETESQRPSKSKKSLSRKQISEQEITCSDSDSSAATAPMSRHHSPKLQHSEKTAKEAKKSGNRTPSRKGTASNRLSRETPHSKEQLSQERTQPNSRSSAQPSSKSVLPQ</sequence>
<dbReference type="AlphaFoldDB" id="A0AAD4NFF9"/>
<reference evidence="2" key="1">
    <citation type="submission" date="2022-01" db="EMBL/GenBank/DDBJ databases">
        <title>Genome Sequence Resource for Two Populations of Ditylenchus destructor, the Migratory Endoparasitic Phytonematode.</title>
        <authorList>
            <person name="Zhang H."/>
            <person name="Lin R."/>
            <person name="Xie B."/>
        </authorList>
    </citation>
    <scope>NUCLEOTIDE SEQUENCE</scope>
    <source>
        <strain evidence="2">BazhouSP</strain>
    </source>
</reference>
<evidence type="ECO:0000256" key="1">
    <source>
        <dbReference type="SAM" id="MobiDB-lite"/>
    </source>
</evidence>
<feature type="region of interest" description="Disordered" evidence="1">
    <location>
        <begin position="15"/>
        <end position="71"/>
    </location>
</feature>
<evidence type="ECO:0000313" key="3">
    <source>
        <dbReference type="Proteomes" id="UP001201812"/>
    </source>
</evidence>
<proteinExistence type="predicted"/>
<feature type="compositionally biased region" description="Basic and acidic residues" evidence="1">
    <location>
        <begin position="234"/>
        <end position="245"/>
    </location>
</feature>
<dbReference type="Proteomes" id="UP001201812">
    <property type="component" value="Unassembled WGS sequence"/>
</dbReference>
<organism evidence="2 3">
    <name type="scientific">Ditylenchus destructor</name>
    <dbReference type="NCBI Taxonomy" id="166010"/>
    <lineage>
        <taxon>Eukaryota</taxon>
        <taxon>Metazoa</taxon>
        <taxon>Ecdysozoa</taxon>
        <taxon>Nematoda</taxon>
        <taxon>Chromadorea</taxon>
        <taxon>Rhabditida</taxon>
        <taxon>Tylenchina</taxon>
        <taxon>Tylenchomorpha</taxon>
        <taxon>Sphaerularioidea</taxon>
        <taxon>Anguinidae</taxon>
        <taxon>Anguininae</taxon>
        <taxon>Ditylenchus</taxon>
    </lineage>
</organism>
<feature type="compositionally biased region" description="Polar residues" evidence="1">
    <location>
        <begin position="274"/>
        <end position="295"/>
    </location>
</feature>